<keyword evidence="2" id="KW-0238">DNA-binding</keyword>
<feature type="domain" description="HTH gntR-type" evidence="4">
    <location>
        <begin position="1"/>
        <end position="68"/>
    </location>
</feature>
<dbReference type="EMBL" id="CAJZAG010000011">
    <property type="protein sequence ID" value="CAG9182661.1"/>
    <property type="molecule type" value="Genomic_DNA"/>
</dbReference>
<dbReference type="InterPro" id="IPR036388">
    <property type="entry name" value="WH-like_DNA-bd_sf"/>
</dbReference>
<evidence type="ECO:0000259" key="4">
    <source>
        <dbReference type="PROSITE" id="PS50949"/>
    </source>
</evidence>
<organism evidence="5 6">
    <name type="scientific">Cupriavidus pampae</name>
    <dbReference type="NCBI Taxonomy" id="659251"/>
    <lineage>
        <taxon>Bacteria</taxon>
        <taxon>Pseudomonadati</taxon>
        <taxon>Pseudomonadota</taxon>
        <taxon>Betaproteobacteria</taxon>
        <taxon>Burkholderiales</taxon>
        <taxon>Burkholderiaceae</taxon>
        <taxon>Cupriavidus</taxon>
    </lineage>
</organism>
<dbReference type="InterPro" id="IPR036390">
    <property type="entry name" value="WH_DNA-bd_sf"/>
</dbReference>
<keyword evidence="1" id="KW-0805">Transcription regulation</keyword>
<dbReference type="PANTHER" id="PTHR43537:SF24">
    <property type="entry name" value="GLUCONATE OPERON TRANSCRIPTIONAL REPRESSOR"/>
    <property type="match status" value="1"/>
</dbReference>
<dbReference type="PRINTS" id="PR00035">
    <property type="entry name" value="HTHGNTR"/>
</dbReference>
<dbReference type="PANTHER" id="PTHR43537">
    <property type="entry name" value="TRANSCRIPTIONAL REGULATOR, GNTR FAMILY"/>
    <property type="match status" value="1"/>
</dbReference>
<name>A0ABM8XQX7_9BURK</name>
<gene>
    <name evidence="5" type="primary">lldR_2</name>
    <name evidence="5" type="ORF">LMG32289_05154</name>
</gene>
<comment type="caution">
    <text evidence="5">The sequence shown here is derived from an EMBL/GenBank/DDBJ whole genome shotgun (WGS) entry which is preliminary data.</text>
</comment>
<dbReference type="CDD" id="cd07377">
    <property type="entry name" value="WHTH_GntR"/>
    <property type="match status" value="1"/>
</dbReference>
<dbReference type="RefSeq" id="WP_223993558.1">
    <property type="nucleotide sequence ID" value="NZ_CAJZAG010000011.1"/>
</dbReference>
<dbReference type="Gene3D" id="1.10.10.10">
    <property type="entry name" value="Winged helix-like DNA-binding domain superfamily/Winged helix DNA-binding domain"/>
    <property type="match status" value="1"/>
</dbReference>
<dbReference type="Gene3D" id="1.20.120.530">
    <property type="entry name" value="GntR ligand-binding domain-like"/>
    <property type="match status" value="1"/>
</dbReference>
<dbReference type="InterPro" id="IPR011711">
    <property type="entry name" value="GntR_C"/>
</dbReference>
<dbReference type="Proteomes" id="UP000706525">
    <property type="component" value="Unassembled WGS sequence"/>
</dbReference>
<evidence type="ECO:0000256" key="2">
    <source>
        <dbReference type="ARBA" id="ARBA00023125"/>
    </source>
</evidence>
<proteinExistence type="predicted"/>
<dbReference type="Pfam" id="PF00392">
    <property type="entry name" value="GntR"/>
    <property type="match status" value="1"/>
</dbReference>
<sequence length="218" mass="24203">MKADAAVEKVRSHLLRGNAEDGAKLPTERALAETLGVSRNVVRKALAAMEMEGRVVRKVGSGTYLAHQPRRAGMTSDVLDLSPKQIVEARLAVEPNLAAMAAMNCTTHDLAHLTECAQRYHLADDFETYEQADQGFHRAIAMATHNPLLVRAYEAFLAADEEIEWGNIRQRLLTAERRVASRREHDKIVAAIRSRDATAAYNATREHLEQITSALLRP</sequence>
<accession>A0ABM8XQX7</accession>
<reference evidence="5 6" key="1">
    <citation type="submission" date="2021-08" db="EMBL/GenBank/DDBJ databases">
        <authorList>
            <person name="Peeters C."/>
        </authorList>
    </citation>
    <scope>NUCLEOTIDE SEQUENCE [LARGE SCALE GENOMIC DNA]</scope>
    <source>
        <strain evidence="5 6">LMG 32289</strain>
    </source>
</reference>
<dbReference type="SMART" id="SM00345">
    <property type="entry name" value="HTH_GNTR"/>
    <property type="match status" value="1"/>
</dbReference>
<dbReference type="InterPro" id="IPR000524">
    <property type="entry name" value="Tscrpt_reg_HTH_GntR"/>
</dbReference>
<dbReference type="Pfam" id="PF07729">
    <property type="entry name" value="FCD"/>
    <property type="match status" value="1"/>
</dbReference>
<dbReference type="SMART" id="SM00895">
    <property type="entry name" value="FCD"/>
    <property type="match status" value="1"/>
</dbReference>
<evidence type="ECO:0000256" key="3">
    <source>
        <dbReference type="ARBA" id="ARBA00023163"/>
    </source>
</evidence>
<evidence type="ECO:0000256" key="1">
    <source>
        <dbReference type="ARBA" id="ARBA00023015"/>
    </source>
</evidence>
<evidence type="ECO:0000313" key="5">
    <source>
        <dbReference type="EMBL" id="CAG9182661.1"/>
    </source>
</evidence>
<dbReference type="SUPFAM" id="SSF46785">
    <property type="entry name" value="Winged helix' DNA-binding domain"/>
    <property type="match status" value="1"/>
</dbReference>
<dbReference type="InterPro" id="IPR008920">
    <property type="entry name" value="TF_FadR/GntR_C"/>
</dbReference>
<dbReference type="SUPFAM" id="SSF48008">
    <property type="entry name" value="GntR ligand-binding domain-like"/>
    <property type="match status" value="1"/>
</dbReference>
<dbReference type="PROSITE" id="PS50949">
    <property type="entry name" value="HTH_GNTR"/>
    <property type="match status" value="1"/>
</dbReference>
<protein>
    <submittedName>
        <fullName evidence="5">L-lactate dehydrogenase operon regulatory protein</fullName>
    </submittedName>
</protein>
<keyword evidence="6" id="KW-1185">Reference proteome</keyword>
<keyword evidence="3" id="KW-0804">Transcription</keyword>
<evidence type="ECO:0000313" key="6">
    <source>
        <dbReference type="Proteomes" id="UP000706525"/>
    </source>
</evidence>